<protein>
    <recommendedName>
        <fullName evidence="1">Methyltransferase type 11 domain-containing protein</fullName>
    </recommendedName>
</protein>
<evidence type="ECO:0000313" key="2">
    <source>
        <dbReference type="EMBL" id="EYC50059.1"/>
    </source>
</evidence>
<comment type="caution">
    <text evidence="2">The sequence shown here is derived from an EMBL/GenBank/DDBJ whole genome shotgun (WGS) entry which is preliminary data.</text>
</comment>
<dbReference type="Proteomes" id="UP000023268">
    <property type="component" value="Unassembled WGS sequence"/>
</dbReference>
<evidence type="ECO:0000259" key="1">
    <source>
        <dbReference type="Pfam" id="PF08241"/>
    </source>
</evidence>
<dbReference type="CDD" id="cd02440">
    <property type="entry name" value="AdoMet_MTases"/>
    <property type="match status" value="1"/>
</dbReference>
<sequence>MTGKLHWEQIYGTKAPDSVSWYAPHLVESLGYIEKTGAPKSAAILDVGGGESTLVDDLLNAGYDNVAVLDLSETALQVSKRRLGSRADGVRWLAADVLRHSFTPHSIDVWHDRAVFHFLTSSADRDAYVQQVLRTLKPGGHCIVGTFGPAGPERCSGLPVQRYDAGDLHGEFGGRFQLLEHSVSTHITPWGSEQQFVYCYCRLEH</sequence>
<gene>
    <name evidence="2" type="ORF">AZ34_02515</name>
</gene>
<dbReference type="InterPro" id="IPR013216">
    <property type="entry name" value="Methyltransf_11"/>
</dbReference>
<reference evidence="2 3" key="1">
    <citation type="submission" date="2014-02" db="EMBL/GenBank/DDBJ databases">
        <title>Draft Genome of Hylemonella gracilis isolated from the Niagara River.</title>
        <authorList>
            <person name="Pawlowski D.R."/>
            <person name="Koudelka G.B."/>
        </authorList>
    </citation>
    <scope>NUCLEOTIDE SEQUENCE [LARGE SCALE GENOMIC DNA]</scope>
    <source>
        <strain evidence="2 3">Niagara R</strain>
    </source>
</reference>
<accession>A0A016XDA8</accession>
<dbReference type="eggNOG" id="COG0500">
    <property type="taxonomic scope" value="Bacteria"/>
</dbReference>
<dbReference type="RefSeq" id="WP_035604440.1">
    <property type="nucleotide sequence ID" value="NZ_JEMG01000001.1"/>
</dbReference>
<dbReference type="GO" id="GO:0008757">
    <property type="term" value="F:S-adenosylmethionine-dependent methyltransferase activity"/>
    <property type="evidence" value="ECO:0007669"/>
    <property type="project" value="InterPro"/>
</dbReference>
<dbReference type="PANTHER" id="PTHR12843:SF5">
    <property type="entry name" value="EEF1A LYSINE METHYLTRANSFERASE 2"/>
    <property type="match status" value="1"/>
</dbReference>
<dbReference type="STRING" id="1458275.AZ34_02515"/>
<proteinExistence type="predicted"/>
<dbReference type="Gene3D" id="3.40.50.150">
    <property type="entry name" value="Vaccinia Virus protein VP39"/>
    <property type="match status" value="1"/>
</dbReference>
<feature type="domain" description="Methyltransferase type 11" evidence="1">
    <location>
        <begin position="45"/>
        <end position="144"/>
    </location>
</feature>
<dbReference type="Pfam" id="PF08241">
    <property type="entry name" value="Methyltransf_11"/>
    <property type="match status" value="1"/>
</dbReference>
<evidence type="ECO:0000313" key="3">
    <source>
        <dbReference type="Proteomes" id="UP000023268"/>
    </source>
</evidence>
<name>A0A016XDA8_9BURK</name>
<dbReference type="InterPro" id="IPR029063">
    <property type="entry name" value="SAM-dependent_MTases_sf"/>
</dbReference>
<dbReference type="PANTHER" id="PTHR12843">
    <property type="entry name" value="PROTEIN-LYSINE N-METHYLTRANSFERASE METTL10"/>
    <property type="match status" value="1"/>
</dbReference>
<dbReference type="EMBL" id="JEMG01000001">
    <property type="protein sequence ID" value="EYC50059.1"/>
    <property type="molecule type" value="Genomic_DNA"/>
</dbReference>
<dbReference type="AlphaFoldDB" id="A0A016XDA8"/>
<dbReference type="OrthoDB" id="9788660at2"/>
<organism evidence="2 3">
    <name type="scientific">Hylemonella gracilis str. Niagara R</name>
    <dbReference type="NCBI Taxonomy" id="1458275"/>
    <lineage>
        <taxon>Bacteria</taxon>
        <taxon>Pseudomonadati</taxon>
        <taxon>Pseudomonadota</taxon>
        <taxon>Betaproteobacteria</taxon>
        <taxon>Burkholderiales</taxon>
        <taxon>Comamonadaceae</taxon>
        <taxon>Hylemonella</taxon>
    </lineage>
</organism>
<dbReference type="SUPFAM" id="SSF53335">
    <property type="entry name" value="S-adenosyl-L-methionine-dependent methyltransferases"/>
    <property type="match status" value="1"/>
</dbReference>